<protein>
    <recommendedName>
        <fullName evidence="7">Right handed beta helix domain-containing protein</fullName>
    </recommendedName>
</protein>
<feature type="transmembrane region" description="Helical" evidence="4">
    <location>
        <begin position="1309"/>
        <end position="1328"/>
    </location>
</feature>
<dbReference type="InterPro" id="IPR011050">
    <property type="entry name" value="Pectin_lyase_fold/virulence"/>
</dbReference>
<proteinExistence type="predicted"/>
<evidence type="ECO:0008006" key="7">
    <source>
        <dbReference type="Google" id="ProtNLM"/>
    </source>
</evidence>
<keyword evidence="1 4" id="KW-0812">Transmembrane</keyword>
<dbReference type="PANTHER" id="PTHR11319">
    <property type="entry name" value="G PROTEIN-COUPLED RECEPTOR-RELATED"/>
    <property type="match status" value="1"/>
</dbReference>
<feature type="non-terminal residue" evidence="5">
    <location>
        <position position="1"/>
    </location>
</feature>
<feature type="transmembrane region" description="Helical" evidence="4">
    <location>
        <begin position="1348"/>
        <end position="1381"/>
    </location>
</feature>
<dbReference type="EMBL" id="CALNXI010001844">
    <property type="protein sequence ID" value="CAH3178187.1"/>
    <property type="molecule type" value="Genomic_DNA"/>
</dbReference>
<feature type="transmembrane region" description="Helical" evidence="4">
    <location>
        <begin position="1050"/>
        <end position="1070"/>
    </location>
</feature>
<evidence type="ECO:0000313" key="5">
    <source>
        <dbReference type="EMBL" id="CAH3178187.1"/>
    </source>
</evidence>
<reference evidence="5 6" key="1">
    <citation type="submission" date="2022-05" db="EMBL/GenBank/DDBJ databases">
        <authorList>
            <consortium name="Genoscope - CEA"/>
            <person name="William W."/>
        </authorList>
    </citation>
    <scope>NUCLEOTIDE SEQUENCE [LARGE SCALE GENOMIC DNA]</scope>
</reference>
<feature type="transmembrane region" description="Helical" evidence="4">
    <location>
        <begin position="1171"/>
        <end position="1193"/>
    </location>
</feature>
<dbReference type="Proteomes" id="UP001159427">
    <property type="component" value="Unassembled WGS sequence"/>
</dbReference>
<keyword evidence="6" id="KW-1185">Reference proteome</keyword>
<dbReference type="InterPro" id="IPR036458">
    <property type="entry name" value="Na:dicarbo_symporter_sf"/>
</dbReference>
<dbReference type="Gene3D" id="2.160.20.10">
    <property type="entry name" value="Single-stranded right-handed beta-helix, Pectin lyase-like"/>
    <property type="match status" value="1"/>
</dbReference>
<accession>A0ABN8RIW6</accession>
<dbReference type="InterPro" id="IPR006626">
    <property type="entry name" value="PbH1"/>
</dbReference>
<dbReference type="Gene3D" id="1.10.3860.10">
    <property type="entry name" value="Sodium:dicarboxylate symporter"/>
    <property type="match status" value="1"/>
</dbReference>
<evidence type="ECO:0000256" key="1">
    <source>
        <dbReference type="ARBA" id="ARBA00022692"/>
    </source>
</evidence>
<sequence>SKQWYVSRISGTDLATCGTEEAHPCKKIDQATARAQGRDVINIDGWGSSRDPYSCEFNPELLLAAVSIRSYRTQAFVSCKVSSFRFSCNNRNNSFSSVSLERITFMNTSLYLSDCSLKLTEVYFVNSSIDVLSLDFPQGSTGKIELSGCSFYNNSGTGLRIRGDSIKLIIGNSSFSNSEMREGDSERALMVILTKSSGGQISIDATNVTLSHNICSGKACMKIGSGINGISNIKMDKGKIENNKASESVVDINGTSVVEFSAMQFRQNNGRAVSIRDGDSVKLNITNGNFTDNEIHNFHKPCDGGAVLISGFTQEALVFMSSSSFTSNTANNGGACAFSDLWLLTLDIENCNFVRNEGWGSGGALAVGNNYTNWQEKAIINIRNSNFDRNTLYYLLYNKRSYPIYYRDFEGGGAVAFYVLKMLNLTFTNNTFTDNKAEEKNAGAFRANIGTIYQDAIFLNCSFVGNSGTINSGTFQLSISDPLYSSPPRVTMKGCSFVENTVYYTYGIATYDIFLYQSYLTMSSCTIQNNSGGGVFLEAMDDTCDVYVENSLISDNENFKFFLLRLNKLGSDASFKFSNVSILRNDCKAKSSVFHISLPHNRNSLHFQSSKFEENFCKSGVVKISVSPYPFKNRSVVNVGTTVFINNTLFRGNSGDAESTLTIMDPEVIQIENSSFINNFGGNDGSHMRVQLSSSRLQIYKTNFSQSKESQVFNIHREKPYNGFLTVTSFGNMSVRESSFISDPVSYDGEVLVFVKGVDKVYMDHSVTVQSPFGSKLNLHNFTHWESLHFGKSLEENLIMSFSMSTQPCPIGTYSIRRGTSKGLDMEHLVKCYSCPNGGNCTAALAARPNFWGYPIGDRVHFTLCPLGYCCAPHQKCLYHNASYWRSGCQGKRTGTLCGNCKKNLTEALFSSNCVPVEKCHHWWYLVVIFSCTTLFGWYLSEKPPLFQKIATHLVWFFPNQRKKDFHHVDKLENDSKSGGRSSFSSDGFLKILFYFYQIAGLLTTSSQGVRELLKDTVVLPVISLFDFKVYPHSKWDICPFPGLTPLSKTLFQVVTVVAVSLSILLIYLVHSGLNKLRKRSPALPSSGPYLGAVLETVLLGYSAATGTAMRLLDCVQIQHVPRWYYNAEITCLQWWQKASIAAIVFYLFPFIFTLLLGSLRLHRQQMSGKLFLLACVFPLPFLLYALVVYITATVARPPTSQVMTSMSSSDDVEEDSKPSPRDIEESVLEVLSGPFCNQNQTDQATSKVYWESILIGRRFILILIASFVAHAFLRSVCLAVLCLAFLLHHLSQNPFVKFHANLAETVSLATLVVIAILNVGVASYYSAGIEAHGLEHKYVRGFLLAEAVLLSFIPVLIVIFLLLSLASQLVRLLMILYQVIRGLAKKSKSSQQQEQGEPLLPPE</sequence>
<feature type="transmembrane region" description="Helical" evidence="4">
    <location>
        <begin position="1139"/>
        <end position="1159"/>
    </location>
</feature>
<evidence type="ECO:0000313" key="6">
    <source>
        <dbReference type="Proteomes" id="UP001159427"/>
    </source>
</evidence>
<evidence type="ECO:0000256" key="3">
    <source>
        <dbReference type="ARBA" id="ARBA00023136"/>
    </source>
</evidence>
<keyword evidence="3 4" id="KW-0472">Membrane</keyword>
<dbReference type="InterPro" id="IPR012334">
    <property type="entry name" value="Pectin_lyas_fold"/>
</dbReference>
<evidence type="ECO:0000256" key="4">
    <source>
        <dbReference type="SAM" id="Phobius"/>
    </source>
</evidence>
<keyword evidence="2 4" id="KW-1133">Transmembrane helix</keyword>
<gene>
    <name evidence="5" type="ORF">PEVE_00011627</name>
</gene>
<comment type="caution">
    <text evidence="5">The sequence shown here is derived from an EMBL/GenBank/DDBJ whole genome shotgun (WGS) entry which is preliminary data.</text>
</comment>
<evidence type="ECO:0000256" key="2">
    <source>
        <dbReference type="ARBA" id="ARBA00022989"/>
    </source>
</evidence>
<feature type="transmembrane region" description="Helical" evidence="4">
    <location>
        <begin position="1260"/>
        <end position="1288"/>
    </location>
</feature>
<dbReference type="SUPFAM" id="SSF51126">
    <property type="entry name" value="Pectin lyase-like"/>
    <property type="match status" value="2"/>
</dbReference>
<dbReference type="SMART" id="SM00710">
    <property type="entry name" value="PbH1"/>
    <property type="match status" value="8"/>
</dbReference>
<dbReference type="PANTHER" id="PTHR11319:SF35">
    <property type="entry name" value="OUTER MEMBRANE PROTEIN PMPC-RELATED"/>
    <property type="match status" value="1"/>
</dbReference>
<organism evidence="5 6">
    <name type="scientific">Porites evermanni</name>
    <dbReference type="NCBI Taxonomy" id="104178"/>
    <lineage>
        <taxon>Eukaryota</taxon>
        <taxon>Metazoa</taxon>
        <taxon>Cnidaria</taxon>
        <taxon>Anthozoa</taxon>
        <taxon>Hexacorallia</taxon>
        <taxon>Scleractinia</taxon>
        <taxon>Fungiina</taxon>
        <taxon>Poritidae</taxon>
        <taxon>Porites</taxon>
    </lineage>
</organism>
<name>A0ABN8RIW6_9CNID</name>